<evidence type="ECO:0000256" key="1">
    <source>
        <dbReference type="SAM" id="MobiDB-lite"/>
    </source>
</evidence>
<dbReference type="KEGG" id="mlr:MELLADRAFT_67017"/>
<feature type="compositionally biased region" description="Acidic residues" evidence="1">
    <location>
        <begin position="66"/>
        <end position="83"/>
    </location>
</feature>
<dbReference type="VEuPathDB" id="FungiDB:MELLADRAFT_67017"/>
<keyword evidence="3" id="KW-1185">Reference proteome</keyword>
<feature type="compositionally biased region" description="Low complexity" evidence="1">
    <location>
        <begin position="484"/>
        <end position="506"/>
    </location>
</feature>
<feature type="compositionally biased region" description="Low complexity" evidence="1">
    <location>
        <begin position="268"/>
        <end position="281"/>
    </location>
</feature>
<feature type="compositionally biased region" description="Polar residues" evidence="1">
    <location>
        <begin position="323"/>
        <end position="336"/>
    </location>
</feature>
<accession>F4S1H5</accession>
<gene>
    <name evidence="2" type="ORF">MELLADRAFT_67017</name>
</gene>
<dbReference type="AlphaFoldDB" id="F4S1H5"/>
<reference evidence="3" key="1">
    <citation type="journal article" date="2011" name="Proc. Natl. Acad. Sci. U.S.A.">
        <title>Obligate biotrophy features unraveled by the genomic analysis of rust fungi.</title>
        <authorList>
            <person name="Duplessis S."/>
            <person name="Cuomo C.A."/>
            <person name="Lin Y.-C."/>
            <person name="Aerts A."/>
            <person name="Tisserant E."/>
            <person name="Veneault-Fourrey C."/>
            <person name="Joly D.L."/>
            <person name="Hacquard S."/>
            <person name="Amselem J."/>
            <person name="Cantarel B.L."/>
            <person name="Chiu R."/>
            <person name="Coutinho P.M."/>
            <person name="Feau N."/>
            <person name="Field M."/>
            <person name="Frey P."/>
            <person name="Gelhaye E."/>
            <person name="Goldberg J."/>
            <person name="Grabherr M.G."/>
            <person name="Kodira C.D."/>
            <person name="Kohler A."/>
            <person name="Kuees U."/>
            <person name="Lindquist E.A."/>
            <person name="Lucas S.M."/>
            <person name="Mago R."/>
            <person name="Mauceli E."/>
            <person name="Morin E."/>
            <person name="Murat C."/>
            <person name="Pangilinan J.L."/>
            <person name="Park R."/>
            <person name="Pearson M."/>
            <person name="Quesneville H."/>
            <person name="Rouhier N."/>
            <person name="Sakthikumar S."/>
            <person name="Salamov A.A."/>
            <person name="Schmutz J."/>
            <person name="Selles B."/>
            <person name="Shapiro H."/>
            <person name="Tanguay P."/>
            <person name="Tuskan G.A."/>
            <person name="Henrissat B."/>
            <person name="Van de Peer Y."/>
            <person name="Rouze P."/>
            <person name="Ellis J.G."/>
            <person name="Dodds P.N."/>
            <person name="Schein J.E."/>
            <person name="Zhong S."/>
            <person name="Hamelin R.C."/>
            <person name="Grigoriev I.V."/>
            <person name="Szabo L.J."/>
            <person name="Martin F."/>
        </authorList>
    </citation>
    <scope>NUCLEOTIDE SEQUENCE [LARGE SCALE GENOMIC DNA]</scope>
    <source>
        <strain evidence="3">98AG31 / pathotype 3-4-7</strain>
    </source>
</reference>
<dbReference type="HOGENOM" id="CLU_511981_0_0_1"/>
<feature type="compositionally biased region" description="Basic and acidic residues" evidence="1">
    <location>
        <begin position="51"/>
        <end position="65"/>
    </location>
</feature>
<feature type="compositionally biased region" description="Basic residues" evidence="1">
    <location>
        <begin position="258"/>
        <end position="267"/>
    </location>
</feature>
<dbReference type="RefSeq" id="XP_007415225.1">
    <property type="nucleotide sequence ID" value="XM_007415163.1"/>
</dbReference>
<dbReference type="Proteomes" id="UP000001072">
    <property type="component" value="Unassembled WGS sequence"/>
</dbReference>
<dbReference type="EMBL" id="GL883138">
    <property type="protein sequence ID" value="EGG01375.1"/>
    <property type="molecule type" value="Genomic_DNA"/>
</dbReference>
<sequence>MDPTKQLPPAQFSPIEPSNTTDQLMRLPLDYNIPPQQAGFDFHPGYISPDRSSHSDSKSDSHSSFESEDQSDSASDADSDSSDIEIIISEPKPKTTPFQMAIEPRDKKPLIETPKYSPESSELLPEPFTFPNPFLFQEPKAIGHPAQSQGNNVKVPEAHNELPVDPLQVSSNYHSKKKKKAKNNPDPLQVSSNSHSKKKKKAKNNPDPLQVSSNSHSKKKKKTDPESDPLQVSSNSHSKKKKKTNPNPNSNPIPSSKSHSKKKKKSKTNPNPDSNPIPSSKSHLEIKPEVSSVTSQIKKNLNEDTLSRLSNPINKSRHPFENCNPSPETQYRSPSPETRSILYAQDFALKRLCPDDLDYHSSMDPCVNYQANKSNNIKIHHYQNDHRKVPQEAESVIFPSREPAAKIVKKPKQKAKNLVESEHKQVKVEKTQHQNQVHAKQTDVVKETEIPKAVGKKKKNVIKPAPARTLRSSQRSKPVEKSTKSSSSDESTKSSSSDKSTKSSSSDEQDSRNKKQNKTNQIYQLLLWKQVL</sequence>
<organism evidence="3">
    <name type="scientific">Melampsora larici-populina (strain 98AG31 / pathotype 3-4-7)</name>
    <name type="common">Poplar leaf rust fungus</name>
    <dbReference type="NCBI Taxonomy" id="747676"/>
    <lineage>
        <taxon>Eukaryota</taxon>
        <taxon>Fungi</taxon>
        <taxon>Dikarya</taxon>
        <taxon>Basidiomycota</taxon>
        <taxon>Pucciniomycotina</taxon>
        <taxon>Pucciniomycetes</taxon>
        <taxon>Pucciniales</taxon>
        <taxon>Melampsoraceae</taxon>
        <taxon>Melampsora</taxon>
    </lineage>
</organism>
<evidence type="ECO:0000313" key="3">
    <source>
        <dbReference type="Proteomes" id="UP000001072"/>
    </source>
</evidence>
<feature type="compositionally biased region" description="Low complexity" evidence="1">
    <location>
        <begin position="245"/>
        <end position="257"/>
    </location>
</feature>
<feature type="region of interest" description="Disordered" evidence="1">
    <location>
        <begin position="420"/>
        <end position="522"/>
    </location>
</feature>
<dbReference type="GeneID" id="18930753"/>
<feature type="compositionally biased region" description="Basic and acidic residues" evidence="1">
    <location>
        <begin position="440"/>
        <end position="450"/>
    </location>
</feature>
<feature type="region of interest" description="Disordered" evidence="1">
    <location>
        <begin position="1"/>
        <end position="336"/>
    </location>
</feature>
<feature type="compositionally biased region" description="Basic and acidic residues" evidence="1">
    <location>
        <begin position="420"/>
        <end position="432"/>
    </location>
</feature>
<protein>
    <submittedName>
        <fullName evidence="2">Uncharacterized protein</fullName>
    </submittedName>
</protein>
<proteinExistence type="predicted"/>
<dbReference type="InParanoid" id="F4S1H5"/>
<evidence type="ECO:0000313" key="2">
    <source>
        <dbReference type="EMBL" id="EGG01375.1"/>
    </source>
</evidence>
<name>F4S1H5_MELLP</name>